<reference evidence="9 10" key="1">
    <citation type="submission" date="2017-08" db="EMBL/GenBank/DDBJ databases">
        <title>Pusillimonas indicus sp. nov., a member of the family Alcaligenaceae isolated from surface seawater.</title>
        <authorList>
            <person name="Li J."/>
        </authorList>
    </citation>
    <scope>NUCLEOTIDE SEQUENCE [LARGE SCALE GENOMIC DNA]</scope>
    <source>
        <strain evidence="9 10">L52-1-41</strain>
    </source>
</reference>
<dbReference type="InterPro" id="IPR020626">
    <property type="entry name" value="Asp_DH_prok"/>
</dbReference>
<evidence type="ECO:0000313" key="10">
    <source>
        <dbReference type="Proteomes" id="UP000266206"/>
    </source>
</evidence>
<evidence type="ECO:0000256" key="5">
    <source>
        <dbReference type="ARBA" id="ARBA00023027"/>
    </source>
</evidence>
<evidence type="ECO:0000256" key="3">
    <source>
        <dbReference type="ARBA" id="ARBA00022857"/>
    </source>
</evidence>
<dbReference type="GO" id="GO:0033735">
    <property type="term" value="F:aspartate dehydrogenase [NAD(P)+] activity"/>
    <property type="evidence" value="ECO:0007669"/>
    <property type="project" value="UniProtKB-EC"/>
</dbReference>
<evidence type="ECO:0000313" key="9">
    <source>
        <dbReference type="EMBL" id="RIY41752.1"/>
    </source>
</evidence>
<comment type="miscellaneous">
    <text evidence="6">The iminoaspartate product is unstable in aqueous solution and can decompose to oxaloacetate and ammonia.</text>
</comment>
<comment type="pathway">
    <text evidence="6">Cofactor biosynthesis; NAD(+) biosynthesis; iminoaspartate from L-aspartate (dehydrogenase route): step 1/1.</text>
</comment>
<dbReference type="EMBL" id="NQYH01000002">
    <property type="protein sequence ID" value="RIY41752.1"/>
    <property type="molecule type" value="Genomic_DNA"/>
</dbReference>
<dbReference type="Pfam" id="PF01958">
    <property type="entry name" value="Asp_DH_C"/>
    <property type="match status" value="1"/>
</dbReference>
<keyword evidence="3 6" id="KW-0521">NADP</keyword>
<evidence type="ECO:0000256" key="1">
    <source>
        <dbReference type="ARBA" id="ARBA00008331"/>
    </source>
</evidence>
<dbReference type="PANTHER" id="PTHR31873">
    <property type="entry name" value="L-ASPARTATE DEHYDROGENASE-RELATED"/>
    <property type="match status" value="1"/>
</dbReference>
<dbReference type="GO" id="GO:0051287">
    <property type="term" value="F:NAD binding"/>
    <property type="evidence" value="ECO:0007669"/>
    <property type="project" value="UniProtKB-UniRule"/>
</dbReference>
<dbReference type="AlphaFoldDB" id="A0A3A1YU60"/>
<dbReference type="GO" id="GO:0009435">
    <property type="term" value="P:NAD+ biosynthetic process"/>
    <property type="evidence" value="ECO:0007669"/>
    <property type="project" value="UniProtKB-UniRule"/>
</dbReference>
<comment type="catalytic activity">
    <reaction evidence="6">
        <text>L-aspartate + NADP(+) + H2O = oxaloacetate + NH4(+) + NADPH + H(+)</text>
        <dbReference type="Rhea" id="RHEA:11784"/>
        <dbReference type="ChEBI" id="CHEBI:15377"/>
        <dbReference type="ChEBI" id="CHEBI:15378"/>
        <dbReference type="ChEBI" id="CHEBI:16452"/>
        <dbReference type="ChEBI" id="CHEBI:28938"/>
        <dbReference type="ChEBI" id="CHEBI:29991"/>
        <dbReference type="ChEBI" id="CHEBI:57783"/>
        <dbReference type="ChEBI" id="CHEBI:58349"/>
        <dbReference type="EC" id="1.4.1.21"/>
    </reaction>
</comment>
<evidence type="ECO:0000259" key="7">
    <source>
        <dbReference type="Pfam" id="PF01958"/>
    </source>
</evidence>
<dbReference type="SUPFAM" id="SSF55347">
    <property type="entry name" value="Glyceraldehyde-3-phosphate dehydrogenase-like, C-terminal domain"/>
    <property type="match status" value="1"/>
</dbReference>
<dbReference type="RefSeq" id="WP_119515629.1">
    <property type="nucleotide sequence ID" value="NZ_NQYH01000002.1"/>
</dbReference>
<dbReference type="InterPro" id="IPR005106">
    <property type="entry name" value="Asp/hSer_DH_NAD-bd"/>
</dbReference>
<dbReference type="InterPro" id="IPR011182">
    <property type="entry name" value="L-Asp_DH"/>
</dbReference>
<dbReference type="GO" id="GO:0050661">
    <property type="term" value="F:NADP binding"/>
    <property type="evidence" value="ECO:0007669"/>
    <property type="project" value="UniProtKB-UniRule"/>
</dbReference>
<dbReference type="PIRSF" id="PIRSF005227">
    <property type="entry name" value="Asp_dh_NAD_syn"/>
    <property type="match status" value="1"/>
</dbReference>
<dbReference type="Pfam" id="PF03447">
    <property type="entry name" value="NAD_binding_3"/>
    <property type="match status" value="1"/>
</dbReference>
<name>A0A3A1YU60_9BURK</name>
<dbReference type="HAMAP" id="MF_01265">
    <property type="entry name" value="NadX"/>
    <property type="match status" value="1"/>
</dbReference>
<dbReference type="GO" id="GO:0016639">
    <property type="term" value="F:oxidoreductase activity, acting on the CH-NH2 group of donors, NAD or NADP as acceptor"/>
    <property type="evidence" value="ECO:0007669"/>
    <property type="project" value="UniProtKB-UniRule"/>
</dbReference>
<proteinExistence type="inferred from homology"/>
<keyword evidence="5 6" id="KW-0520">NAD</keyword>
<dbReference type="InterPro" id="IPR036291">
    <property type="entry name" value="NAD(P)-bd_dom_sf"/>
</dbReference>
<evidence type="ECO:0000256" key="2">
    <source>
        <dbReference type="ARBA" id="ARBA00022642"/>
    </source>
</evidence>
<comment type="catalytic activity">
    <reaction evidence="6">
        <text>L-aspartate + NAD(+) + H2O = oxaloacetate + NH4(+) + NADH + H(+)</text>
        <dbReference type="Rhea" id="RHEA:11788"/>
        <dbReference type="ChEBI" id="CHEBI:15377"/>
        <dbReference type="ChEBI" id="CHEBI:15378"/>
        <dbReference type="ChEBI" id="CHEBI:16452"/>
        <dbReference type="ChEBI" id="CHEBI:28938"/>
        <dbReference type="ChEBI" id="CHEBI:29991"/>
        <dbReference type="ChEBI" id="CHEBI:57540"/>
        <dbReference type="ChEBI" id="CHEBI:57945"/>
        <dbReference type="EC" id="1.4.1.21"/>
    </reaction>
</comment>
<evidence type="ECO:0000256" key="6">
    <source>
        <dbReference type="HAMAP-Rule" id="MF_01265"/>
    </source>
</evidence>
<dbReference type="NCBIfam" id="NF009827">
    <property type="entry name" value="PRK13303.1-2"/>
    <property type="match status" value="1"/>
</dbReference>
<dbReference type="OrthoDB" id="7056904at2"/>
<feature type="domain" description="Aspartate/homoserine dehydrogenase NAD-binding" evidence="8">
    <location>
        <begin position="10"/>
        <end position="124"/>
    </location>
</feature>
<feature type="binding site" evidence="6">
    <location>
        <position position="194"/>
    </location>
    <ligand>
        <name>NAD(+)</name>
        <dbReference type="ChEBI" id="CHEBI:57540"/>
    </ligand>
</feature>
<feature type="active site" evidence="6">
    <location>
        <position position="224"/>
    </location>
</feature>
<dbReference type="SUPFAM" id="SSF51735">
    <property type="entry name" value="NAD(P)-binding Rossmann-fold domains"/>
    <property type="match status" value="1"/>
</dbReference>
<comment type="caution">
    <text evidence="9">The sequence shown here is derived from an EMBL/GenBank/DDBJ whole genome shotgun (WGS) entry which is preliminary data.</text>
</comment>
<accession>A0A3A1YU60</accession>
<keyword evidence="2 6" id="KW-0662">Pyridine nucleotide biosynthesis</keyword>
<dbReference type="EC" id="1.4.1.21" evidence="6"/>
<comment type="function">
    <text evidence="6">Specifically catalyzes the NAD or NADP-dependent dehydrogenation of L-aspartate to iminoaspartate.</text>
</comment>
<dbReference type="NCBIfam" id="NF009828">
    <property type="entry name" value="PRK13303.1-3"/>
    <property type="match status" value="1"/>
</dbReference>
<protein>
    <recommendedName>
        <fullName evidence="6">L-aspartate dehydrogenase</fullName>
        <ecNumber evidence="6">1.4.1.21</ecNumber>
    </recommendedName>
</protein>
<comment type="similarity">
    <text evidence="1 6">Belongs to the L-aspartate dehydrogenase family.</text>
</comment>
<feature type="binding site" evidence="6">
    <location>
        <position position="128"/>
    </location>
    <ligand>
        <name>NAD(+)</name>
        <dbReference type="ChEBI" id="CHEBI:57540"/>
    </ligand>
</feature>
<organism evidence="9 10">
    <name type="scientific">Neopusillimonas maritima</name>
    <dbReference type="NCBI Taxonomy" id="2026239"/>
    <lineage>
        <taxon>Bacteria</taxon>
        <taxon>Pseudomonadati</taxon>
        <taxon>Pseudomonadota</taxon>
        <taxon>Betaproteobacteria</taxon>
        <taxon>Burkholderiales</taxon>
        <taxon>Alcaligenaceae</taxon>
        <taxon>Neopusillimonas</taxon>
    </lineage>
</organism>
<dbReference type="PANTHER" id="PTHR31873:SF6">
    <property type="entry name" value="ASPARTATE DEHYDROGENASE DOMAIN-CONTAINING PROTEIN"/>
    <property type="match status" value="1"/>
</dbReference>
<dbReference type="Gene3D" id="3.40.50.720">
    <property type="entry name" value="NAD(P)-binding Rossmann-like Domain"/>
    <property type="match status" value="1"/>
</dbReference>
<evidence type="ECO:0000259" key="8">
    <source>
        <dbReference type="Pfam" id="PF03447"/>
    </source>
</evidence>
<feature type="domain" description="Aspartate dehydrogenase" evidence="7">
    <location>
        <begin position="172"/>
        <end position="259"/>
    </location>
</feature>
<keyword evidence="4 6" id="KW-0560">Oxidoreductase</keyword>
<gene>
    <name evidence="6" type="primary">nadX</name>
    <name evidence="9" type="ORF">CJP73_04730</name>
</gene>
<dbReference type="UniPathway" id="UPA00253">
    <property type="reaction ID" value="UER00456"/>
</dbReference>
<dbReference type="InterPro" id="IPR002811">
    <property type="entry name" value="Asp_DH"/>
</dbReference>
<evidence type="ECO:0000256" key="4">
    <source>
        <dbReference type="ARBA" id="ARBA00023002"/>
    </source>
</evidence>
<dbReference type="Gene3D" id="3.30.360.10">
    <property type="entry name" value="Dihydrodipicolinate Reductase, domain 2"/>
    <property type="match status" value="1"/>
</dbReference>
<dbReference type="Proteomes" id="UP000266206">
    <property type="component" value="Unassembled WGS sequence"/>
</dbReference>
<sequence length="271" mass="28563">MTVERIALVGFGAIGRAVFDLIADDNRLEIDQIVVPAKLVQPIKEELAQRPNAASVTVSDHVSYDNRPDLIVECAGHSAIETHVLPGLKAGIPCMVVSIGALSEPGLPEQLEAAAQAGNTQVHLLSGAIGGIDALAAARVAGLDEVTYVGRKPPLGWLGTPAEEKLDLHNLKEKAIFFEGSARDAARLFPKNANVAATLSLAGIGLDKTKVKLYADPTVSENIHYYEAQGAFGFMGVTLKGKPLASNPKTSALTVYSVVRALKNRVQSVAV</sequence>